<evidence type="ECO:0008006" key="4">
    <source>
        <dbReference type="Google" id="ProtNLM"/>
    </source>
</evidence>
<dbReference type="AlphaFoldDB" id="A0A081BYU9"/>
<dbReference type="HOGENOM" id="CLU_1494941_0_0_0"/>
<accession>A0A081BYU9</accession>
<evidence type="ECO:0000313" key="3">
    <source>
        <dbReference type="Proteomes" id="UP000030661"/>
    </source>
</evidence>
<evidence type="ECO:0000313" key="2">
    <source>
        <dbReference type="EMBL" id="GAK57504.1"/>
    </source>
</evidence>
<dbReference type="PROSITE" id="PS51257">
    <property type="entry name" value="PROKAR_LIPOPROTEIN"/>
    <property type="match status" value="1"/>
</dbReference>
<name>A0A081BYU9_VECG1</name>
<dbReference type="STRING" id="1499967.U27_04471"/>
<dbReference type="eggNOG" id="ENOG5032VF6">
    <property type="taxonomic scope" value="Bacteria"/>
</dbReference>
<keyword evidence="1" id="KW-0732">Signal</keyword>
<feature type="signal peptide" evidence="1">
    <location>
        <begin position="1"/>
        <end position="20"/>
    </location>
</feature>
<organism evidence="2">
    <name type="scientific">Vecturithrix granuli</name>
    <dbReference type="NCBI Taxonomy" id="1499967"/>
    <lineage>
        <taxon>Bacteria</taxon>
        <taxon>Candidatus Moduliflexota</taxon>
        <taxon>Candidatus Vecturitrichia</taxon>
        <taxon>Candidatus Vecturitrichales</taxon>
        <taxon>Candidatus Vecturitrichaceae</taxon>
        <taxon>Candidatus Vecturithrix</taxon>
    </lineage>
</organism>
<protein>
    <recommendedName>
        <fullName evidence="4">Lipoprotein</fullName>
    </recommendedName>
</protein>
<sequence length="183" mass="20531">MRKQLFCTIIIGFMTFSIFACNDSENTSQRSSNTPGKEQQIIEPCALISKQEAEKLIGEQLKDAEIREQEKVGLKLCLYDSVQDNLNKSLQISVTQSAFMDKKTLESGQSPKSIFESLKANFEEELTKENIGDDAFIATTGIHIFKSGYYIVINVGNISPEPNRDILRNAGKLAVENLEQFIK</sequence>
<proteinExistence type="predicted"/>
<dbReference type="Proteomes" id="UP000030661">
    <property type="component" value="Unassembled WGS sequence"/>
</dbReference>
<reference evidence="2" key="1">
    <citation type="journal article" date="2015" name="PeerJ">
        <title>First genomic representation of candidate bacterial phylum KSB3 points to enhanced environmental sensing as a trigger of wastewater bulking.</title>
        <authorList>
            <person name="Sekiguchi Y."/>
            <person name="Ohashi A."/>
            <person name="Parks D.H."/>
            <person name="Yamauchi T."/>
            <person name="Tyson G.W."/>
            <person name="Hugenholtz P."/>
        </authorList>
    </citation>
    <scope>NUCLEOTIDE SEQUENCE [LARGE SCALE GENOMIC DNA]</scope>
</reference>
<gene>
    <name evidence="2" type="ORF">U27_04471</name>
</gene>
<evidence type="ECO:0000256" key="1">
    <source>
        <dbReference type="SAM" id="SignalP"/>
    </source>
</evidence>
<keyword evidence="3" id="KW-1185">Reference proteome</keyword>
<feature type="chain" id="PRO_5001755396" description="Lipoprotein" evidence="1">
    <location>
        <begin position="21"/>
        <end position="183"/>
    </location>
</feature>
<dbReference type="EMBL" id="DF820466">
    <property type="protein sequence ID" value="GAK57504.1"/>
    <property type="molecule type" value="Genomic_DNA"/>
</dbReference>